<protein>
    <submittedName>
        <fullName evidence="1">Uncharacterized protein</fullName>
    </submittedName>
</protein>
<evidence type="ECO:0000313" key="1">
    <source>
        <dbReference type="EMBL" id="EOY52778.1"/>
    </source>
</evidence>
<organism evidence="1 2">
    <name type="scientific">Streptomyces lividans 1326</name>
    <dbReference type="NCBI Taxonomy" id="1200984"/>
    <lineage>
        <taxon>Bacteria</taxon>
        <taxon>Bacillati</taxon>
        <taxon>Actinomycetota</taxon>
        <taxon>Actinomycetes</taxon>
        <taxon>Kitasatosporales</taxon>
        <taxon>Streptomycetaceae</taxon>
        <taxon>Streptomyces</taxon>
    </lineage>
</organism>
<accession>A0A7U9E4P7</accession>
<reference evidence="2" key="1">
    <citation type="journal article" date="2013" name="Genome Biol. Evol.">
        <title>The genome sequence of Streptomyces lividans 66 reveals a novel tRNA-dependent peptide biosynthetic system within a metal-related genomic island.</title>
        <authorList>
            <person name="Cruz-Morales P."/>
            <person name="Vijgenboom E."/>
            <person name="Iruegas-Bocardo F."/>
            <person name="Girard G."/>
            <person name="Yanez-Guerra L.A."/>
            <person name="Ramos-Aboites H.E."/>
            <person name="Pernodet J.L."/>
            <person name="Anne J."/>
            <person name="van Wezel G.P."/>
            <person name="Barona-Gomez F."/>
        </authorList>
    </citation>
    <scope>NUCLEOTIDE SEQUENCE [LARGE SCALE GENOMIC DNA]</scope>
    <source>
        <strain evidence="2">1326</strain>
    </source>
</reference>
<dbReference type="Proteomes" id="UP000014062">
    <property type="component" value="Chromosome"/>
</dbReference>
<dbReference type="EMBL" id="CM001889">
    <property type="protein sequence ID" value="EOY52778.1"/>
    <property type="molecule type" value="Genomic_DNA"/>
</dbReference>
<proteinExistence type="predicted"/>
<gene>
    <name evidence="1" type="ORF">SLI_8080</name>
</gene>
<sequence length="72" mass="7767">MPILRRWAASSRARELDDVAWDVERGSISDQREASGSSGHDPGRAVLPGLHACPASRRHPKIISLAKPQGGK</sequence>
<evidence type="ECO:0000313" key="2">
    <source>
        <dbReference type="Proteomes" id="UP000014062"/>
    </source>
</evidence>
<dbReference type="AlphaFoldDB" id="A0A7U9E4P7"/>
<name>A0A7U9E4P7_STRLI</name>